<proteinExistence type="predicted"/>
<organism evidence="2 3">
    <name type="scientific">Hypholoma sublateritium (strain FD-334 SS-4)</name>
    <dbReference type="NCBI Taxonomy" id="945553"/>
    <lineage>
        <taxon>Eukaryota</taxon>
        <taxon>Fungi</taxon>
        <taxon>Dikarya</taxon>
        <taxon>Basidiomycota</taxon>
        <taxon>Agaricomycotina</taxon>
        <taxon>Agaricomycetes</taxon>
        <taxon>Agaricomycetidae</taxon>
        <taxon>Agaricales</taxon>
        <taxon>Agaricineae</taxon>
        <taxon>Strophariaceae</taxon>
        <taxon>Hypholoma</taxon>
    </lineage>
</organism>
<accession>A0A0D2PQZ0</accession>
<reference evidence="3" key="1">
    <citation type="submission" date="2014-04" db="EMBL/GenBank/DDBJ databases">
        <title>Evolutionary Origins and Diversification of the Mycorrhizal Mutualists.</title>
        <authorList>
            <consortium name="DOE Joint Genome Institute"/>
            <consortium name="Mycorrhizal Genomics Consortium"/>
            <person name="Kohler A."/>
            <person name="Kuo A."/>
            <person name="Nagy L.G."/>
            <person name="Floudas D."/>
            <person name="Copeland A."/>
            <person name="Barry K.W."/>
            <person name="Cichocki N."/>
            <person name="Veneault-Fourrey C."/>
            <person name="LaButti K."/>
            <person name="Lindquist E.A."/>
            <person name="Lipzen A."/>
            <person name="Lundell T."/>
            <person name="Morin E."/>
            <person name="Murat C."/>
            <person name="Riley R."/>
            <person name="Ohm R."/>
            <person name="Sun H."/>
            <person name="Tunlid A."/>
            <person name="Henrissat B."/>
            <person name="Grigoriev I.V."/>
            <person name="Hibbett D.S."/>
            <person name="Martin F."/>
        </authorList>
    </citation>
    <scope>NUCLEOTIDE SEQUENCE [LARGE SCALE GENOMIC DNA]</scope>
    <source>
        <strain evidence="3">FD-334 SS-4</strain>
    </source>
</reference>
<protein>
    <submittedName>
        <fullName evidence="2">Uncharacterized protein</fullName>
    </submittedName>
</protein>
<evidence type="ECO:0000256" key="1">
    <source>
        <dbReference type="SAM" id="MobiDB-lite"/>
    </source>
</evidence>
<evidence type="ECO:0000313" key="3">
    <source>
        <dbReference type="Proteomes" id="UP000054270"/>
    </source>
</evidence>
<dbReference type="EMBL" id="KN817551">
    <property type="protein sequence ID" value="KJA22270.1"/>
    <property type="molecule type" value="Genomic_DNA"/>
</dbReference>
<dbReference type="AlphaFoldDB" id="A0A0D2PQZ0"/>
<dbReference type="Proteomes" id="UP000054270">
    <property type="component" value="Unassembled WGS sequence"/>
</dbReference>
<gene>
    <name evidence="2" type="ORF">HYPSUDRAFT_215871</name>
</gene>
<feature type="region of interest" description="Disordered" evidence="1">
    <location>
        <begin position="57"/>
        <end position="89"/>
    </location>
</feature>
<name>A0A0D2PQZ0_HYPSF</name>
<keyword evidence="3" id="KW-1185">Reference proteome</keyword>
<sequence>MPINLPPIAIPLYSARLLAGISHQARYLIEPTERSPCAGASSSARRHTPPACWRVLTGDTRPPARERLQPHLPASGDYKDTTTAGRGPRAQRLCPATRSWGVGPAAPRASPSRSQWDAWKRKFVPCPTAQQGSAWVPLGDASIGWMLAPAAAPQDSVPGPRVMPPRGQGAVSTAGEAADTTRQDGACGAAHGEGEGGNVGVGARRAEWWKRTTSSTPDAWTTHPACSSSLSPSTSFINSSLALPFTPPHLRAPDAYHTIRPGSAGDF</sequence>
<evidence type="ECO:0000313" key="2">
    <source>
        <dbReference type="EMBL" id="KJA22270.1"/>
    </source>
</evidence>